<dbReference type="InterPro" id="IPR013785">
    <property type="entry name" value="Aldolase_TIM"/>
</dbReference>
<reference evidence="3 4" key="1">
    <citation type="journal article" date="2009" name="Stand. Genomic Sci.">
        <title>Complete genome sequence of Beutenbergia cavernae type strain (HKI 0122).</title>
        <authorList>
            <person name="Land M."/>
            <person name="Pukall R."/>
            <person name="Abt B."/>
            <person name="Goker M."/>
            <person name="Rohde M."/>
            <person name="Glavina Del Rio T."/>
            <person name="Tice H."/>
            <person name="Copeland A."/>
            <person name="Cheng J.F."/>
            <person name="Lucas S."/>
            <person name="Chen F."/>
            <person name="Nolan M."/>
            <person name="Bruce D."/>
            <person name="Goodwin L."/>
            <person name="Pitluck S."/>
            <person name="Ivanova N."/>
            <person name="Mavromatis K."/>
            <person name="Ovchinnikova G."/>
            <person name="Pati A."/>
            <person name="Chen A."/>
            <person name="Palaniappan K."/>
            <person name="Hauser L."/>
            <person name="Chang Y.J."/>
            <person name="Jefferies C.C."/>
            <person name="Saunders E."/>
            <person name="Brettin T."/>
            <person name="Detter J.C."/>
            <person name="Han C."/>
            <person name="Chain P."/>
            <person name="Bristow J."/>
            <person name="Eisen J.A."/>
            <person name="Markowitz V."/>
            <person name="Hugenholtz P."/>
            <person name="Kyrpides N.C."/>
            <person name="Klenk H.P."/>
            <person name="Lapidus A."/>
        </authorList>
    </citation>
    <scope>NUCLEOTIDE SEQUENCE [LARGE SCALE GENOMIC DNA]</scope>
    <source>
        <strain evidence="4">ATCC BAA-8 / DSM 12333 / NBRC 16432</strain>
    </source>
</reference>
<dbReference type="AlphaFoldDB" id="C5C2T4"/>
<feature type="binding site" evidence="2">
    <location>
        <position position="105"/>
    </location>
    <ligand>
        <name>Zn(2+)</name>
        <dbReference type="ChEBI" id="CHEBI:29105"/>
        <label>2</label>
    </ligand>
</feature>
<evidence type="ECO:0000313" key="3">
    <source>
        <dbReference type="EMBL" id="ACQ81778.1"/>
    </source>
</evidence>
<dbReference type="EMBL" id="CP001618">
    <property type="protein sequence ID" value="ACQ81778.1"/>
    <property type="molecule type" value="Genomic_DNA"/>
</dbReference>
<proteinExistence type="predicted"/>
<dbReference type="Gene3D" id="3.20.20.70">
    <property type="entry name" value="Aldolase class I"/>
    <property type="match status" value="1"/>
</dbReference>
<keyword evidence="3" id="KW-0456">Lyase</keyword>
<dbReference type="Proteomes" id="UP000007962">
    <property type="component" value="Chromosome"/>
</dbReference>
<feature type="binding site" evidence="2">
    <location>
        <position position="205"/>
    </location>
    <ligand>
        <name>Zn(2+)</name>
        <dbReference type="ChEBI" id="CHEBI:29105"/>
        <label>1</label>
        <note>catalytic</note>
    </ligand>
</feature>
<keyword evidence="2" id="KW-0479">Metal-binding</keyword>
<feature type="active site" description="Proton donor" evidence="1">
    <location>
        <position position="83"/>
    </location>
</feature>
<evidence type="ECO:0000313" key="4">
    <source>
        <dbReference type="Proteomes" id="UP000007962"/>
    </source>
</evidence>
<dbReference type="PANTHER" id="PTHR30304">
    <property type="entry name" value="D-TAGATOSE-1,6-BISPHOSPHATE ALDOLASE"/>
    <property type="match status" value="1"/>
</dbReference>
<evidence type="ECO:0000256" key="2">
    <source>
        <dbReference type="PIRSR" id="PIRSR001359-3"/>
    </source>
</evidence>
<dbReference type="OrthoDB" id="9803995at2"/>
<keyword evidence="2" id="KW-0862">Zinc</keyword>
<dbReference type="STRING" id="471853.Bcav_3536"/>
<keyword evidence="4" id="KW-1185">Reference proteome</keyword>
<dbReference type="GO" id="GO:0005975">
    <property type="term" value="P:carbohydrate metabolic process"/>
    <property type="evidence" value="ECO:0007669"/>
    <property type="project" value="InterPro"/>
</dbReference>
<gene>
    <name evidence="3" type="ordered locus">Bcav_3536</name>
</gene>
<dbReference type="Pfam" id="PF01116">
    <property type="entry name" value="F_bP_aldolase"/>
    <property type="match status" value="1"/>
</dbReference>
<dbReference type="CDD" id="cd00947">
    <property type="entry name" value="TBP_aldolase_IIB"/>
    <property type="match status" value="1"/>
</dbReference>
<dbReference type="GO" id="GO:0004332">
    <property type="term" value="F:fructose-bisphosphate aldolase activity"/>
    <property type="evidence" value="ECO:0007669"/>
    <property type="project" value="UniProtKB-EC"/>
</dbReference>
<dbReference type="EC" id="4.1.2.13" evidence="3"/>
<feature type="binding site" evidence="2">
    <location>
        <position position="177"/>
    </location>
    <ligand>
        <name>Zn(2+)</name>
        <dbReference type="ChEBI" id="CHEBI:29105"/>
        <label>1</label>
        <note>catalytic</note>
    </ligand>
</feature>
<dbReference type="HOGENOM" id="CLU_040088_0_1_11"/>
<dbReference type="PANTHER" id="PTHR30304:SF0">
    <property type="entry name" value="D-TAGATOSE-1,6-BISPHOSPHATE ALDOLASE SUBUNIT GATY-RELATED"/>
    <property type="match status" value="1"/>
</dbReference>
<sequence>MPLTDAAALARTAAEAHRGLGAFNVVHLETARVLTQAAEDAGTPVVLQISENAVAYHGGLEPILLGTLAVARAAGVDVGVHLDHVTRVDLVREGVSLGATSVMFDASALGDAENVEATAAVVRLCHDAGVSVEAELGEIGGKNGVHDPSARTDPGDAARYVAATGVDLLAVAVGSSHAMTSRSAALDTDLIAAIHAEVPVPLVLHGSSGVPDDGMVAAIRAGMTKINVATHLNGIFTGAVREFLAEHPDVVDTRTWFRAGNAAVRDEAARLLRLYAGV</sequence>
<dbReference type="eggNOG" id="COG0191">
    <property type="taxonomic scope" value="Bacteria"/>
</dbReference>
<dbReference type="RefSeq" id="WP_015884015.1">
    <property type="nucleotide sequence ID" value="NC_012669.1"/>
</dbReference>
<feature type="binding site" evidence="2">
    <location>
        <position position="84"/>
    </location>
    <ligand>
        <name>Zn(2+)</name>
        <dbReference type="ChEBI" id="CHEBI:29105"/>
        <label>1</label>
        <note>catalytic</note>
    </ligand>
</feature>
<dbReference type="InterPro" id="IPR050246">
    <property type="entry name" value="Class_II_FBP_aldolase"/>
</dbReference>
<dbReference type="PIRSF" id="PIRSF001359">
    <property type="entry name" value="F_bP_aldolase_II"/>
    <property type="match status" value="1"/>
</dbReference>
<evidence type="ECO:0000256" key="1">
    <source>
        <dbReference type="PIRSR" id="PIRSR001359-1"/>
    </source>
</evidence>
<feature type="binding site" evidence="2">
    <location>
        <position position="135"/>
    </location>
    <ligand>
        <name>Zn(2+)</name>
        <dbReference type="ChEBI" id="CHEBI:29105"/>
        <label>2</label>
    </ligand>
</feature>
<dbReference type="GO" id="GO:0008270">
    <property type="term" value="F:zinc ion binding"/>
    <property type="evidence" value="ECO:0007669"/>
    <property type="project" value="InterPro"/>
</dbReference>
<name>C5C2T4_BEUC1</name>
<dbReference type="InterPro" id="IPR000771">
    <property type="entry name" value="FBA_II"/>
</dbReference>
<accession>C5C2T4</accession>
<protein>
    <submittedName>
        <fullName evidence="3">Fructose-bisphosphate aldolase</fullName>
        <ecNumber evidence="3">4.1.2.13</ecNumber>
    </submittedName>
</protein>
<dbReference type="KEGG" id="bcv:Bcav_3536"/>
<organism evidence="3 4">
    <name type="scientific">Beutenbergia cavernae (strain ATCC BAA-8 / DSM 12333 / CCUG 43141 / JCM 11478 / NBRC 16432 / NCIMB 13614 / HKI 0122)</name>
    <dbReference type="NCBI Taxonomy" id="471853"/>
    <lineage>
        <taxon>Bacteria</taxon>
        <taxon>Bacillati</taxon>
        <taxon>Actinomycetota</taxon>
        <taxon>Actinomycetes</taxon>
        <taxon>Micrococcales</taxon>
        <taxon>Beutenbergiaceae</taxon>
        <taxon>Beutenbergia</taxon>
    </lineage>
</organism>
<dbReference type="SUPFAM" id="SSF51569">
    <property type="entry name" value="Aldolase"/>
    <property type="match status" value="1"/>
</dbReference>
<comment type="cofactor">
    <cofactor evidence="2">
        <name>Zn(2+)</name>
        <dbReference type="ChEBI" id="CHEBI:29105"/>
    </cofactor>
    <text evidence="2">Binds 2 Zn(2+) ions per subunit. One is catalytic and the other provides a structural contribution.</text>
</comment>